<name>A0A6G1ETV7_9ORYZ</name>
<evidence type="ECO:0000256" key="1">
    <source>
        <dbReference type="SAM" id="MobiDB-lite"/>
    </source>
</evidence>
<comment type="caution">
    <text evidence="2">The sequence shown here is derived from an EMBL/GenBank/DDBJ whole genome shotgun (WGS) entry which is preliminary data.</text>
</comment>
<organism evidence="2 3">
    <name type="scientific">Oryza meyeriana var. granulata</name>
    <dbReference type="NCBI Taxonomy" id="110450"/>
    <lineage>
        <taxon>Eukaryota</taxon>
        <taxon>Viridiplantae</taxon>
        <taxon>Streptophyta</taxon>
        <taxon>Embryophyta</taxon>
        <taxon>Tracheophyta</taxon>
        <taxon>Spermatophyta</taxon>
        <taxon>Magnoliopsida</taxon>
        <taxon>Liliopsida</taxon>
        <taxon>Poales</taxon>
        <taxon>Poaceae</taxon>
        <taxon>BOP clade</taxon>
        <taxon>Oryzoideae</taxon>
        <taxon>Oryzeae</taxon>
        <taxon>Oryzinae</taxon>
        <taxon>Oryza</taxon>
        <taxon>Oryza meyeriana</taxon>
    </lineage>
</organism>
<keyword evidence="3" id="KW-1185">Reference proteome</keyword>
<dbReference type="AlphaFoldDB" id="A0A6G1ETV7"/>
<dbReference type="EMBL" id="SPHZ02000003">
    <property type="protein sequence ID" value="KAF0928088.1"/>
    <property type="molecule type" value="Genomic_DNA"/>
</dbReference>
<feature type="compositionally biased region" description="Gly residues" evidence="1">
    <location>
        <begin position="28"/>
        <end position="39"/>
    </location>
</feature>
<reference evidence="2 3" key="1">
    <citation type="submission" date="2019-11" db="EMBL/GenBank/DDBJ databases">
        <title>Whole genome sequence of Oryza granulata.</title>
        <authorList>
            <person name="Li W."/>
        </authorList>
    </citation>
    <scope>NUCLEOTIDE SEQUENCE [LARGE SCALE GENOMIC DNA]</scope>
    <source>
        <strain evidence="3">cv. Menghai</strain>
        <tissue evidence="2">Leaf</tissue>
    </source>
</reference>
<dbReference type="Proteomes" id="UP000479710">
    <property type="component" value="Unassembled WGS sequence"/>
</dbReference>
<sequence length="75" mass="7903">MGEPRGRKRGGYQAQRRAEGMGFQDADGGSGWTGFGGRGGKGDDKAKQRQLSINGILLISLGRISESNQASPPLI</sequence>
<gene>
    <name evidence="2" type="ORF">E2562_037868</name>
</gene>
<evidence type="ECO:0000313" key="3">
    <source>
        <dbReference type="Proteomes" id="UP000479710"/>
    </source>
</evidence>
<evidence type="ECO:0000313" key="2">
    <source>
        <dbReference type="EMBL" id="KAF0928088.1"/>
    </source>
</evidence>
<proteinExistence type="predicted"/>
<feature type="region of interest" description="Disordered" evidence="1">
    <location>
        <begin position="1"/>
        <end position="47"/>
    </location>
</feature>
<protein>
    <submittedName>
        <fullName evidence="2">Uncharacterized protein</fullName>
    </submittedName>
</protein>
<feature type="compositionally biased region" description="Basic residues" evidence="1">
    <location>
        <begin position="1"/>
        <end position="10"/>
    </location>
</feature>
<accession>A0A6G1ETV7</accession>